<dbReference type="Pfam" id="PF03273">
    <property type="entry name" value="Baculo_gp64"/>
    <property type="match status" value="1"/>
</dbReference>
<dbReference type="GeneID" id="62618449"/>
<reference evidence="6" key="1">
    <citation type="submission" date="2019-10" db="EMBL/GenBank/DDBJ databases">
        <title>The complete genome of Johnston Atoll virus.</title>
        <authorList>
            <person name="Feng K.H."/>
            <person name="Tesh R.B."/>
            <person name="Allison A.B."/>
        </authorList>
    </citation>
    <scope>NUCLEOTIDE SEQUENCE</scope>
    <source>
        <strain evidence="6">LBJ</strain>
    </source>
</reference>
<dbReference type="GO" id="GO:0019031">
    <property type="term" value="C:viral envelope"/>
    <property type="evidence" value="ECO:0007669"/>
    <property type="project" value="InterPro"/>
</dbReference>
<dbReference type="GO" id="GO:0055036">
    <property type="term" value="C:virion membrane"/>
    <property type="evidence" value="ECO:0007669"/>
    <property type="project" value="UniProtKB-SubCell"/>
</dbReference>
<evidence type="ECO:0000256" key="5">
    <source>
        <dbReference type="ARBA" id="ARBA00023180"/>
    </source>
</evidence>
<dbReference type="Proteomes" id="UP000606963">
    <property type="component" value="Genome"/>
</dbReference>
<evidence type="ECO:0000256" key="4">
    <source>
        <dbReference type="ARBA" id="ARBA00023136"/>
    </source>
</evidence>
<comment type="subcellular location">
    <subcellularLocation>
        <location evidence="1">Virion membrane</location>
    </subcellularLocation>
</comment>
<gene>
    <name evidence="6" type="primary">HA</name>
</gene>
<keyword evidence="5" id="KW-0325">Glycoprotein</keyword>
<evidence type="ECO:0000313" key="6">
    <source>
        <dbReference type="EMBL" id="QHR77128.1"/>
    </source>
</evidence>
<accession>A0A6B9XJX7</accession>
<organism evidence="6 7">
    <name type="scientific">Quaranjavirus johnstonense</name>
    <dbReference type="NCBI Taxonomy" id="688437"/>
    <lineage>
        <taxon>Viruses</taxon>
        <taxon>Riboviria</taxon>
        <taxon>Orthornavirae</taxon>
        <taxon>Negarnaviricota</taxon>
        <taxon>Polyploviricotina</taxon>
        <taxon>Insthoviricetes</taxon>
        <taxon>Articulavirales</taxon>
        <taxon>Orthomyxoviridae</taxon>
        <taxon>Quaranjavirus</taxon>
    </lineage>
</organism>
<sequence length="512" mass="57472">MIFRALLVLCSPFLTGSSPCSSESCSGPYKIAKYKMPTIDVSNHKTHVSVWTAPKEVKGILGYRSRYTAYCYEGGVLDPNSGCSKWHVMYPPSPIELQQWAAEKKCRYGVECQKGGDCWGSWASRCYDDNKSVNSATTKEYNGNNDEWRMFSHHTCISTWRCGFSESSYPVHFTDIKPGRGDSDVKYALATYDQHGNKLLLSKPSASIDQETSIFFSLPSSLVTRTTTEMDCFFGNEQTPVCQLGSSMGDLEGQFVTFDKNMMASYENYIFRIDDKKGINGTKGGRMYANKAWMESVLGKAASLEDIRNVLSVQMWSHQESGYNMAQLYKVVNEVISSLTTVINSVGKLDDELIGRLVGIEGRSKWFNSDLFHMCPCFQLGDFGDSNCASGYIFSEGRVRLDPDGSKCTSYGGATTPLYLFDNISYKFAVLHTPPAHGVSQDWEGWSWLASEKQKLIETVTFQDSVSGGNNVLGQLYQETLAQFNLWRWFERFSTFAAWASLFLSLINCIRK</sequence>
<dbReference type="Gene3D" id="6.10.250.3010">
    <property type="match status" value="1"/>
</dbReference>
<protein>
    <submittedName>
        <fullName evidence="6">Hemagglutinin</fullName>
    </submittedName>
</protein>
<evidence type="ECO:0000313" key="7">
    <source>
        <dbReference type="Proteomes" id="UP000606963"/>
    </source>
</evidence>
<keyword evidence="4" id="KW-0472">Membrane</keyword>
<name>A0A6B9XJX7_9ORTO</name>
<proteinExistence type="predicted"/>
<evidence type="ECO:0000256" key="3">
    <source>
        <dbReference type="ARBA" id="ARBA00022844"/>
    </source>
</evidence>
<dbReference type="EMBL" id="MN585125">
    <property type="protein sequence ID" value="QHR77128.1"/>
    <property type="molecule type" value="Viral_cRNA"/>
</dbReference>
<keyword evidence="2" id="KW-0812">Transmembrane</keyword>
<dbReference type="RefSeq" id="YP_009996582.1">
    <property type="nucleotide sequence ID" value="NC_052928.1"/>
</dbReference>
<evidence type="ECO:0000256" key="1">
    <source>
        <dbReference type="ARBA" id="ARBA00004182"/>
    </source>
</evidence>
<evidence type="ECO:0000256" key="2">
    <source>
        <dbReference type="ARBA" id="ARBA00022692"/>
    </source>
</evidence>
<keyword evidence="3" id="KW-0946">Virion</keyword>
<dbReference type="GO" id="GO:0044003">
    <property type="term" value="P:symbiont-mediated perturbation of host process"/>
    <property type="evidence" value="ECO:0007669"/>
    <property type="project" value="InterPro"/>
</dbReference>
<dbReference type="KEGG" id="vg:62618449"/>
<dbReference type="InterPro" id="IPR004955">
    <property type="entry name" value="Baculovirus_Gp64"/>
</dbReference>